<dbReference type="Gene3D" id="1.20.5.1930">
    <property type="match status" value="1"/>
</dbReference>
<keyword evidence="9" id="KW-0812">Transmembrane</keyword>
<reference evidence="11" key="1">
    <citation type="submission" date="2024-07" db="EMBL/GenBank/DDBJ databases">
        <title>Complete genome sequences of cellulolytic bacteria, Kitasatospora sp. CMC57 and Streptomyces sp. CMC78, isolated from Japanese agricultural soil.</title>
        <authorList>
            <person name="Hashimoto T."/>
            <person name="Ito M."/>
            <person name="Iwamoto M."/>
            <person name="Fukahori D."/>
            <person name="Shoda T."/>
            <person name="Sakoda M."/>
            <person name="Morohoshi T."/>
            <person name="Mitsuboshi M."/>
            <person name="Nishizawa T."/>
        </authorList>
    </citation>
    <scope>NUCLEOTIDE SEQUENCE</scope>
    <source>
        <strain evidence="11">CMC78</strain>
    </source>
</reference>
<feature type="domain" description="Signal transduction histidine kinase subgroup 3 dimerisation and phosphoacceptor" evidence="10">
    <location>
        <begin position="204"/>
        <end position="267"/>
    </location>
</feature>
<keyword evidence="5" id="KW-0547">Nucleotide-binding</keyword>
<dbReference type="GO" id="GO:0046983">
    <property type="term" value="F:protein dimerization activity"/>
    <property type="evidence" value="ECO:0007669"/>
    <property type="project" value="InterPro"/>
</dbReference>
<dbReference type="CDD" id="cd16917">
    <property type="entry name" value="HATPase_UhpB-NarQ-NarX-like"/>
    <property type="match status" value="1"/>
</dbReference>
<evidence type="ECO:0000256" key="6">
    <source>
        <dbReference type="ARBA" id="ARBA00022777"/>
    </source>
</evidence>
<dbReference type="GO" id="GO:0016020">
    <property type="term" value="C:membrane"/>
    <property type="evidence" value="ECO:0007669"/>
    <property type="project" value="InterPro"/>
</dbReference>
<dbReference type="PANTHER" id="PTHR24421">
    <property type="entry name" value="NITRATE/NITRITE SENSOR PROTEIN NARX-RELATED"/>
    <property type="match status" value="1"/>
</dbReference>
<keyword evidence="4" id="KW-0808">Transferase</keyword>
<dbReference type="InterPro" id="IPR036890">
    <property type="entry name" value="HATPase_C_sf"/>
</dbReference>
<keyword evidence="6 11" id="KW-0418">Kinase</keyword>
<dbReference type="Gene3D" id="3.30.565.10">
    <property type="entry name" value="Histidine kinase-like ATPase, C-terminal domain"/>
    <property type="match status" value="1"/>
</dbReference>
<feature type="transmembrane region" description="Helical" evidence="9">
    <location>
        <begin position="152"/>
        <end position="171"/>
    </location>
</feature>
<evidence type="ECO:0000256" key="4">
    <source>
        <dbReference type="ARBA" id="ARBA00022679"/>
    </source>
</evidence>
<dbReference type="AlphaFoldDB" id="A0AB33KQG7"/>
<dbReference type="Pfam" id="PF07730">
    <property type="entry name" value="HisKA_3"/>
    <property type="match status" value="1"/>
</dbReference>
<gene>
    <name evidence="11" type="ORF">SCMC78_66140</name>
</gene>
<evidence type="ECO:0000256" key="3">
    <source>
        <dbReference type="ARBA" id="ARBA00022553"/>
    </source>
</evidence>
<keyword evidence="8" id="KW-0902">Two-component regulatory system</keyword>
<dbReference type="InterPro" id="IPR011712">
    <property type="entry name" value="Sig_transdc_His_kin_sub3_dim/P"/>
</dbReference>
<dbReference type="SUPFAM" id="SSF55874">
    <property type="entry name" value="ATPase domain of HSP90 chaperone/DNA topoisomerase II/histidine kinase"/>
    <property type="match status" value="1"/>
</dbReference>
<dbReference type="GO" id="GO:0000155">
    <property type="term" value="F:phosphorelay sensor kinase activity"/>
    <property type="evidence" value="ECO:0007669"/>
    <property type="project" value="InterPro"/>
</dbReference>
<dbReference type="PANTHER" id="PTHR24421:SF10">
    <property type="entry name" value="NITRATE_NITRITE SENSOR PROTEIN NARQ"/>
    <property type="match status" value="1"/>
</dbReference>
<dbReference type="GO" id="GO:0005524">
    <property type="term" value="F:ATP binding"/>
    <property type="evidence" value="ECO:0007669"/>
    <property type="project" value="UniProtKB-KW"/>
</dbReference>
<organism evidence="11">
    <name type="scientific">Streptomyces sp. CMC78</name>
    <dbReference type="NCBI Taxonomy" id="3231512"/>
    <lineage>
        <taxon>Bacteria</taxon>
        <taxon>Bacillati</taxon>
        <taxon>Actinomycetota</taxon>
        <taxon>Actinomycetes</taxon>
        <taxon>Kitasatosporales</taxon>
        <taxon>Streptomycetaceae</taxon>
        <taxon>Streptomyces</taxon>
    </lineage>
</organism>
<keyword evidence="7" id="KW-0067">ATP-binding</keyword>
<keyword evidence="9" id="KW-0472">Membrane</keyword>
<keyword evidence="9" id="KW-1133">Transmembrane helix</keyword>
<evidence type="ECO:0000313" key="11">
    <source>
        <dbReference type="EMBL" id="BFP56807.1"/>
    </source>
</evidence>
<evidence type="ECO:0000256" key="7">
    <source>
        <dbReference type="ARBA" id="ARBA00022840"/>
    </source>
</evidence>
<evidence type="ECO:0000256" key="5">
    <source>
        <dbReference type="ARBA" id="ARBA00022741"/>
    </source>
</evidence>
<name>A0AB33KQG7_9ACTN</name>
<proteinExistence type="predicted"/>
<evidence type="ECO:0000256" key="2">
    <source>
        <dbReference type="ARBA" id="ARBA00012438"/>
    </source>
</evidence>
<evidence type="ECO:0000256" key="8">
    <source>
        <dbReference type="ARBA" id="ARBA00023012"/>
    </source>
</evidence>
<feature type="transmembrane region" description="Helical" evidence="9">
    <location>
        <begin position="111"/>
        <end position="132"/>
    </location>
</feature>
<evidence type="ECO:0000256" key="9">
    <source>
        <dbReference type="SAM" id="Phobius"/>
    </source>
</evidence>
<dbReference type="InterPro" id="IPR050482">
    <property type="entry name" value="Sensor_HK_TwoCompSys"/>
</dbReference>
<dbReference type="EC" id="2.7.13.3" evidence="2"/>
<sequence length="411" mass="44678">MGEPVRSDRWDDEDMHRILTPLTSAVTYSRWLHMFIPAAAASVWFFISDEFWMPLLFAVPVGLIPAMRLEEGLQAQLLLTPSERGQPDASIAVASSASWAERWRTVLWLEVRLLISAAAILALWLPVASIELVLSAAGRPLGGLVEGLSPHWWNVLLAPLPIVPLLVLVVLGGRLSTAAARWLLGPSPTDRLSVLEELTEQLLERNRMARELHDSIGHALTVAVVQAGAARAANDPAFTERALAAIEETGRDALEDLERVLRVLRESGTPVSRRPTLKEAERLLDSARSSGATVDARVSGDLGLVPAPVSREGYRILQESLTNVLRHAGPVPVRVSITVADERLELEVVNPLSGTAGLPGSGSGLRGIRERAALLGGKARTESREGEWRVRVSLPLDGIRWSDALHRSSGR</sequence>
<keyword evidence="3" id="KW-0597">Phosphoprotein</keyword>
<protein>
    <recommendedName>
        <fullName evidence="2">histidine kinase</fullName>
        <ecNumber evidence="2">2.7.13.3</ecNumber>
    </recommendedName>
</protein>
<accession>A0AB33KQG7</accession>
<dbReference type="EMBL" id="AP035884">
    <property type="protein sequence ID" value="BFP56807.1"/>
    <property type="molecule type" value="Genomic_DNA"/>
</dbReference>
<dbReference type="KEGG" id="stcm:SCMC78_66140"/>
<comment type="catalytic activity">
    <reaction evidence="1">
        <text>ATP + protein L-histidine = ADP + protein N-phospho-L-histidine.</text>
        <dbReference type="EC" id="2.7.13.3"/>
    </reaction>
</comment>
<evidence type="ECO:0000256" key="1">
    <source>
        <dbReference type="ARBA" id="ARBA00000085"/>
    </source>
</evidence>
<evidence type="ECO:0000259" key="10">
    <source>
        <dbReference type="Pfam" id="PF07730"/>
    </source>
</evidence>